<comment type="caution">
    <text evidence="1">The sequence shown here is derived from an EMBL/GenBank/DDBJ whole genome shotgun (WGS) entry which is preliminary data.</text>
</comment>
<sequence length="172" mass="18594">MPITLPIRYSANIQCGGQCRQNLSMWRGVWTLSISAEPVQEGLEDGGSPCMAVLTYQPGPKDTTQTRWYGTASRDYVCGDYDFLTVDWTACATGVRTSAALSCLPADLGAENLSENALPPALQHAFLIRNRYLMWGETGNALDPGTDHDGNGTADNCIRLDVVAGYRGVTVD</sequence>
<dbReference type="Proteomes" id="UP000265618">
    <property type="component" value="Unassembled WGS sequence"/>
</dbReference>
<dbReference type="EMBL" id="BDIP01000094">
    <property type="protein sequence ID" value="GCA62031.1"/>
    <property type="molecule type" value="Genomic_DNA"/>
</dbReference>
<evidence type="ECO:0000313" key="2">
    <source>
        <dbReference type="Proteomes" id="UP000265618"/>
    </source>
</evidence>
<reference evidence="1 2" key="1">
    <citation type="journal article" date="2018" name="PLoS ONE">
        <title>The draft genome of Kipferlia bialata reveals reductive genome evolution in fornicate parasites.</title>
        <authorList>
            <person name="Tanifuji G."/>
            <person name="Takabayashi S."/>
            <person name="Kume K."/>
            <person name="Takagi M."/>
            <person name="Nakayama T."/>
            <person name="Kamikawa R."/>
            <person name="Inagaki Y."/>
            <person name="Hashimoto T."/>
        </authorList>
    </citation>
    <scope>NUCLEOTIDE SEQUENCE [LARGE SCALE GENOMIC DNA]</scope>
    <source>
        <strain evidence="1">NY0173</strain>
    </source>
</reference>
<protein>
    <submittedName>
        <fullName evidence="1">Uncharacterized protein</fullName>
    </submittedName>
</protein>
<proteinExistence type="predicted"/>
<keyword evidence="2" id="KW-1185">Reference proteome</keyword>
<organism evidence="1 2">
    <name type="scientific">Kipferlia bialata</name>
    <dbReference type="NCBI Taxonomy" id="797122"/>
    <lineage>
        <taxon>Eukaryota</taxon>
        <taxon>Metamonada</taxon>
        <taxon>Carpediemonas-like organisms</taxon>
        <taxon>Kipferlia</taxon>
    </lineage>
</organism>
<dbReference type="AlphaFoldDB" id="A0A391NIA3"/>
<gene>
    <name evidence="1" type="ORF">KIPB_000762</name>
</gene>
<evidence type="ECO:0000313" key="1">
    <source>
        <dbReference type="EMBL" id="GCA62031.1"/>
    </source>
</evidence>
<accession>A0A391NIA3</accession>
<name>A0A391NIA3_9EUKA</name>